<dbReference type="EMBL" id="DS989726">
    <property type="protein sequence ID" value="EEA04790.1"/>
    <property type="molecule type" value="Genomic_DNA"/>
</dbReference>
<gene>
    <name evidence="2" type="ORF">CMU_038570</name>
</gene>
<protein>
    <submittedName>
        <fullName evidence="2">Uncharacterized protein</fullName>
    </submittedName>
</protein>
<dbReference type="Proteomes" id="UP000001460">
    <property type="component" value="Unassembled WGS sequence"/>
</dbReference>
<evidence type="ECO:0000313" key="3">
    <source>
        <dbReference type="Proteomes" id="UP000001460"/>
    </source>
</evidence>
<accession>B6A999</accession>
<dbReference type="RefSeq" id="XP_002139139.1">
    <property type="nucleotide sequence ID" value="XM_002139103.1"/>
</dbReference>
<feature type="compositionally biased region" description="Low complexity" evidence="1">
    <location>
        <begin position="1108"/>
        <end position="1124"/>
    </location>
</feature>
<dbReference type="VEuPathDB" id="CryptoDB:CMU_038570"/>
<dbReference type="OrthoDB" id="341165at2759"/>
<dbReference type="OMA" id="HECILEI"/>
<sequence length="1880" mass="213899">MVSSIPNFIISVDLLSCSNSDEIRKGLNVNVVSSISGSGWFQLYTTSSKQTVDRDTSEQEDEDSMIIKSNSMADHIVETIQEQFPSISSPITLRVTAESTTLKSLNIKLKRYIKGASEIFNSDSLSLDKHEYLKSHYLLSIPLLNVIICCFDHTSSSLTNSILNPLSKWCENNFNCEVSESLVIGFSSSKYQEIEKHSKKLFEKCKSEIGRLLGSKFKEYFIWYNNYEAGNVVSTSFQSKIIELISSCINSRLKIIIDAIKKLRDEGPKPANLNNTKGIITPDFTTPKVTPRRLSPSIGEVSPNQDSPNTCNTQCRKLQLSDVWYQWILEMINLNDLYAIFLVQCGLFKEALLIYKTLLPNTRHPKFLENDPLIQTCILAPVTNSNIPLLLLPSDCCLGDCKTHSLDEASLLPRDSLVLPLKLKDPDYNPKRRTYFEILMLSFSRQMYILNLLDDVKEIYKLTISMSKRFVIDILSRIQDIDLQLGCYLWLFRFTFYIGMEIYTGNKDNNHNLLNSHLDKLLSPISPAKTVIITSLLPKLIHTLGASGSMDVWQHKPSTPKLPPDTSVSSMEVQTALAQWGIHCFSSILLNTLFNKEELYKMEQVTYGNSLTPLENIFWPFIEGISLFHSAAKYFALLCQIYWNNIWKYYKKNPIWQSYMLLDINNTHDDVDTLYKLSDLCKSLDCPSKAFKILCEIVGIAGMDYISHGQVRSVVSLPWGIFFESEAFLEWIIAIKDETNNICDIKLVHEKRLNENKEYMGCDLDYNEHLVSHNFCYKIVRLWLDFSIILVPIPFQWSLLTDIAHNMYTTFLAKKVTPVVLSYINSTDSYLLQAEIGIRLFLMQINGNVTESDKVIEAYINKCLEESELENEESLHWEFPAPPNIWTYFANEFVSTNSKAQNATLSGVLKIPFINKEPLEIPKSNKGNTLRVAEKQILMALLGGGRIIRLPRKALPCCGLLDPWKPVQGYFYVFHEILRPSGRLLLRSPSILSPLQSPLGSHTIKSPIKVKVDEHSNVNMSQQKTEGIEQVETSEAISSKTYTEDQALGRNNSKGSWFNRKVSWAESGSTNSTNNNSLNNRSTSPKKKDGSPRQWVWDLVTGLRWGATNSTSSSTSNKYDSSNSIESQGFLSQTQYSAQCKKDTDNRNSGKLEVSLSPEIRHPNCKPDENSPAKVITVPTPGPTNWVITEGTKSCSRRTVALSPNIASPGDSRTLPTTSPNTWMKRVIIPNIPLKFILYIYLGSSNPLTFSSIWFRLQTGQWLPLEQLSSTFQLNPGVNHIQVDLVCHDLVPFEFAIDSIGLSIQHIKSNLPINFLWVIPLGTLPSPHIMPKIVYEFMKSERSQGIEFRSWSLSKGEFKNKYQDPWYPLNRWTTLCLFNVLSLKDIFDLKISSENNDLYMDSIKSLDCSLPLPTLISNTLSVTGNIKKKYKFLIKIDKDWLESSISNFVIELDFSACDPNIQIYTHEATIISLDKRLIFEDKAKIFQVEEGVYTLASTLDCQFGNSTNLPKSQDITTKEDIPVHHPGSENILKNTLENISNSSLKQRQCKNVVILPKFSHECILEIPIKFSLYLANKPTPFELIINLNGRISKHNVESSNLHRFSFCVQPQVTLDDNFKPAIDDLEIDSHSYYELSLISSDDGIYIERLITSFPNNKNLEDISLSYKLITSVSLLTKSCNYPFIPSNKISFEHTLSSSLFMKSRNSRVKFIWLSTENLWRSKIHPYIYILSRYKEDMSEYSISGPFEINIFFQNSICPKIPDTYITNSQLFTLASVNFKPHGKINESSTLYISLNYCGNTSDTFNYYISQVNPTDKYPKWWFLGPKSDTVIVQPNIQVSIKFEIVPLVSGLLDLPIFCIGKKDSDLATYKTFTFGQQIVL</sequence>
<feature type="region of interest" description="Disordered" evidence="1">
    <location>
        <begin position="1066"/>
        <end position="1094"/>
    </location>
</feature>
<proteinExistence type="predicted"/>
<feature type="compositionally biased region" description="Basic and acidic residues" evidence="1">
    <location>
        <begin position="1159"/>
        <end position="1171"/>
    </location>
</feature>
<evidence type="ECO:0000256" key="1">
    <source>
        <dbReference type="SAM" id="MobiDB-lite"/>
    </source>
</evidence>
<organism evidence="2 3">
    <name type="scientific">Cryptosporidium muris (strain RN66)</name>
    <dbReference type="NCBI Taxonomy" id="441375"/>
    <lineage>
        <taxon>Eukaryota</taxon>
        <taxon>Sar</taxon>
        <taxon>Alveolata</taxon>
        <taxon>Apicomplexa</taxon>
        <taxon>Conoidasida</taxon>
        <taxon>Coccidia</taxon>
        <taxon>Eucoccidiorida</taxon>
        <taxon>Eimeriorina</taxon>
        <taxon>Cryptosporidiidae</taxon>
        <taxon>Cryptosporidium</taxon>
    </lineage>
</organism>
<evidence type="ECO:0000313" key="2">
    <source>
        <dbReference type="EMBL" id="EEA04790.1"/>
    </source>
</evidence>
<feature type="region of interest" description="Disordered" evidence="1">
    <location>
        <begin position="1159"/>
        <end position="1179"/>
    </location>
</feature>
<reference evidence="2" key="1">
    <citation type="submission" date="2008-06" db="EMBL/GenBank/DDBJ databases">
        <authorList>
            <person name="Lorenzi H."/>
            <person name="Inman J."/>
            <person name="Miller J."/>
            <person name="Schobel S."/>
            <person name="Amedeo P."/>
            <person name="Caler E.V."/>
            <person name="da Silva J."/>
        </authorList>
    </citation>
    <scope>NUCLEOTIDE SEQUENCE [LARGE SCALE GENOMIC DNA]</scope>
    <source>
        <strain evidence="2">RN66</strain>
    </source>
</reference>
<feature type="region of interest" description="Disordered" evidence="1">
    <location>
        <begin position="1107"/>
        <end position="1126"/>
    </location>
</feature>
<name>B6A999_CRYMR</name>
<dbReference type="GeneID" id="6994211"/>
<feature type="compositionally biased region" description="Low complexity" evidence="1">
    <location>
        <begin position="1067"/>
        <end position="1083"/>
    </location>
</feature>
<keyword evidence="3" id="KW-1185">Reference proteome</keyword>